<keyword evidence="7" id="KW-0769">Symport</keyword>
<evidence type="ECO:0000256" key="1">
    <source>
        <dbReference type="ARBA" id="ARBA00004141"/>
    </source>
</evidence>
<keyword evidence="6 12" id="KW-0812">Transmembrane</keyword>
<keyword evidence="9 12" id="KW-1133">Transmembrane helix</keyword>
<evidence type="ECO:0000256" key="9">
    <source>
        <dbReference type="ARBA" id="ARBA00022989"/>
    </source>
</evidence>
<evidence type="ECO:0000259" key="13">
    <source>
        <dbReference type="Pfam" id="PF02705"/>
    </source>
</evidence>
<feature type="transmembrane region" description="Helical" evidence="12">
    <location>
        <begin position="159"/>
        <end position="181"/>
    </location>
</feature>
<dbReference type="PANTHER" id="PTHR30540">
    <property type="entry name" value="OSMOTIC STRESS POTASSIUM TRANSPORTER"/>
    <property type="match status" value="1"/>
</dbReference>
<dbReference type="HAMAP" id="MF_01522">
    <property type="entry name" value="Kup"/>
    <property type="match status" value="1"/>
</dbReference>
<feature type="transmembrane region" description="Helical" evidence="12">
    <location>
        <begin position="282"/>
        <end position="307"/>
    </location>
</feature>
<feature type="transmembrane region" description="Helical" evidence="12">
    <location>
        <begin position="42"/>
        <end position="66"/>
    </location>
</feature>
<feature type="domain" description="K+ potassium transporter integral membrane" evidence="13">
    <location>
        <begin position="4"/>
        <end position="458"/>
    </location>
</feature>
<evidence type="ECO:0000256" key="10">
    <source>
        <dbReference type="ARBA" id="ARBA00023065"/>
    </source>
</evidence>
<dbReference type="InterPro" id="IPR053952">
    <property type="entry name" value="K_trans_C"/>
</dbReference>
<dbReference type="PANTHER" id="PTHR30540:SF79">
    <property type="entry name" value="LOW AFFINITY POTASSIUM TRANSPORT SYSTEM PROTEIN KUP"/>
    <property type="match status" value="1"/>
</dbReference>
<proteinExistence type="inferred from homology"/>
<evidence type="ECO:0000256" key="8">
    <source>
        <dbReference type="ARBA" id="ARBA00022958"/>
    </source>
</evidence>
<evidence type="ECO:0000313" key="15">
    <source>
        <dbReference type="EMBL" id="CAB5035539.1"/>
    </source>
</evidence>
<dbReference type="InterPro" id="IPR003855">
    <property type="entry name" value="K+_transporter"/>
</dbReference>
<feature type="domain" description="K+ potassium transporter C-terminal" evidence="14">
    <location>
        <begin position="471"/>
        <end position="623"/>
    </location>
</feature>
<gene>
    <name evidence="15" type="ORF">UFOPK4175_00813</name>
</gene>
<evidence type="ECO:0000256" key="7">
    <source>
        <dbReference type="ARBA" id="ARBA00022847"/>
    </source>
</evidence>
<evidence type="ECO:0000256" key="4">
    <source>
        <dbReference type="ARBA" id="ARBA00022475"/>
    </source>
</evidence>
<protein>
    <submittedName>
        <fullName evidence="15">Unannotated protein</fullName>
    </submittedName>
</protein>
<sequence length="624" mass="67066">MTALALGALGVVFGDIGTSPLYSLQTVFSADGFAVKATESDVFGVISLVFWTITIVVTIEFVIFIMRADNDGEGGIMALIALVQTAVIKRPWVKPALIAAGLFGVALFFGDGMITPAISVMSAVSGLTVINPSAGDLVVPITVVVLTGLFVLQRFGTNLVGKLFGPVMVIWFVIIGVAGLLQLTNDTSMLGALLPTYAVSFFFNHLGVSFIALGSIVLTITGTEALYADMGHFGRPAISRAWFLLVFPTLTLNYMGQGSLILDEPSSISNPFFLLFPDWAHIPMVILATVATVIASQAVISGAFSVAKQATRLGFMPRLTIRQTSNTEIGQVYAPAINWGLYVAVVALVVAFGSSAALASAYGIAVTGTLTIDTVLFLVVVRKLWKKPLWMVWLAGIVFLTVNALFLAANMTKLLHGGWFPVAIGVILLTLMLTWSRGRKHVTGIRAEREGSLREFLHEIQTLDPPVTTVPGTAVYLNAHRETAPMALRGAVTFNHAIHEQIVILSIETTKSPFVPDEERLTVDELGYTGDNIVHLTAKLGFKDTPDVPHLLELARAEGLDEGIDVEHATYFLSHIDVVPGGPFEMAGWRKRIYCALSRNAASPTDYFCLPTDRTITVGSQLAL</sequence>
<dbReference type="GO" id="GO:0015079">
    <property type="term" value="F:potassium ion transmembrane transporter activity"/>
    <property type="evidence" value="ECO:0007669"/>
    <property type="project" value="InterPro"/>
</dbReference>
<feature type="transmembrane region" description="Helical" evidence="12">
    <location>
        <begin position="359"/>
        <end position="380"/>
    </location>
</feature>
<keyword evidence="4" id="KW-1003">Cell membrane</keyword>
<accession>A0A6J7S3F4</accession>
<dbReference type="AlphaFoldDB" id="A0A6J7S3F4"/>
<feature type="transmembrane region" description="Helical" evidence="12">
    <location>
        <begin position="241"/>
        <end position="262"/>
    </location>
</feature>
<evidence type="ECO:0000259" key="14">
    <source>
        <dbReference type="Pfam" id="PF22776"/>
    </source>
</evidence>
<comment type="similarity">
    <text evidence="2">Belongs to the HAK/KUP transporter (TC 2.A.72) family.</text>
</comment>
<keyword evidence="3" id="KW-0813">Transport</keyword>
<feature type="transmembrane region" description="Helical" evidence="12">
    <location>
        <begin position="96"/>
        <end position="114"/>
    </location>
</feature>
<dbReference type="Pfam" id="PF02705">
    <property type="entry name" value="K_trans"/>
    <property type="match status" value="1"/>
</dbReference>
<dbReference type="Pfam" id="PF22776">
    <property type="entry name" value="K_trans_C"/>
    <property type="match status" value="1"/>
</dbReference>
<keyword evidence="11 12" id="KW-0472">Membrane</keyword>
<evidence type="ECO:0000256" key="2">
    <source>
        <dbReference type="ARBA" id="ARBA00007019"/>
    </source>
</evidence>
<feature type="transmembrane region" description="Helical" evidence="12">
    <location>
        <begin position="418"/>
        <end position="436"/>
    </location>
</feature>
<comment type="subcellular location">
    <subcellularLocation>
        <location evidence="1">Membrane</location>
        <topology evidence="1">Multi-pass membrane protein</topology>
    </subcellularLocation>
</comment>
<dbReference type="InterPro" id="IPR053951">
    <property type="entry name" value="K_trans_N"/>
</dbReference>
<reference evidence="15" key="1">
    <citation type="submission" date="2020-05" db="EMBL/GenBank/DDBJ databases">
        <authorList>
            <person name="Chiriac C."/>
            <person name="Salcher M."/>
            <person name="Ghai R."/>
            <person name="Kavagutti S V."/>
        </authorList>
    </citation>
    <scope>NUCLEOTIDE SEQUENCE</scope>
</reference>
<evidence type="ECO:0000256" key="3">
    <source>
        <dbReference type="ARBA" id="ARBA00022448"/>
    </source>
</evidence>
<evidence type="ECO:0000256" key="6">
    <source>
        <dbReference type="ARBA" id="ARBA00022692"/>
    </source>
</evidence>
<dbReference type="InterPro" id="IPR023051">
    <property type="entry name" value="Kup"/>
</dbReference>
<evidence type="ECO:0000256" key="5">
    <source>
        <dbReference type="ARBA" id="ARBA00022538"/>
    </source>
</evidence>
<organism evidence="15">
    <name type="scientific">freshwater metagenome</name>
    <dbReference type="NCBI Taxonomy" id="449393"/>
    <lineage>
        <taxon>unclassified sequences</taxon>
        <taxon>metagenomes</taxon>
        <taxon>ecological metagenomes</taxon>
    </lineage>
</organism>
<dbReference type="EMBL" id="CAFBPX010000137">
    <property type="protein sequence ID" value="CAB5035539.1"/>
    <property type="molecule type" value="Genomic_DNA"/>
</dbReference>
<feature type="transmembrane region" description="Helical" evidence="12">
    <location>
        <begin position="201"/>
        <end position="220"/>
    </location>
</feature>
<dbReference type="GO" id="GO:0015293">
    <property type="term" value="F:symporter activity"/>
    <property type="evidence" value="ECO:0007669"/>
    <property type="project" value="UniProtKB-KW"/>
</dbReference>
<name>A0A6J7S3F4_9ZZZZ</name>
<keyword evidence="10" id="KW-0406">Ion transport</keyword>
<feature type="transmembrane region" description="Helical" evidence="12">
    <location>
        <begin position="134"/>
        <end position="152"/>
    </location>
</feature>
<feature type="transmembrane region" description="Helical" evidence="12">
    <location>
        <begin position="392"/>
        <end position="412"/>
    </location>
</feature>
<keyword evidence="5" id="KW-0633">Potassium transport</keyword>
<feature type="transmembrane region" description="Helical" evidence="12">
    <location>
        <begin position="332"/>
        <end position="353"/>
    </location>
</feature>
<keyword evidence="8" id="KW-0630">Potassium</keyword>
<evidence type="ECO:0000256" key="12">
    <source>
        <dbReference type="SAM" id="Phobius"/>
    </source>
</evidence>
<evidence type="ECO:0000256" key="11">
    <source>
        <dbReference type="ARBA" id="ARBA00023136"/>
    </source>
</evidence>
<dbReference type="GO" id="GO:0016020">
    <property type="term" value="C:membrane"/>
    <property type="evidence" value="ECO:0007669"/>
    <property type="project" value="UniProtKB-SubCell"/>
</dbReference>